<dbReference type="EMBL" id="AAOS02000007">
    <property type="protein sequence ID" value="EDR33304.1"/>
    <property type="molecule type" value="Genomic_DNA"/>
</dbReference>
<dbReference type="AlphaFoldDB" id="A0AAV3BBS7"/>
<comment type="caution">
    <text evidence="1">The sequence shown here is derived from an EMBL/GenBank/DDBJ whole genome shotgun (WGS) entry which is preliminary data.</text>
</comment>
<evidence type="ECO:0000313" key="1">
    <source>
        <dbReference type="EMBL" id="EDR33304.1"/>
    </source>
</evidence>
<protein>
    <submittedName>
        <fullName evidence="1">Uncharacterized protein</fullName>
    </submittedName>
</protein>
<sequence length="39" mass="4368">MLYRAYCVPLCFFLAIQFMASLFAAIHFATGTLSITSFT</sequence>
<name>A0AAV3BBS7_YERPE</name>
<gene>
    <name evidence="1" type="ORF">YPIP275_4277</name>
</gene>
<accession>A0AAV3BBS7</accession>
<reference evidence="1 2" key="2">
    <citation type="submission" date="2010-03" db="EMBL/GenBank/DDBJ databases">
        <authorList>
            <person name="Payne S.H."/>
            <person name="Sutton G.G."/>
        </authorList>
    </citation>
    <scope>NUCLEOTIDE SEQUENCE [LARGE SCALE GENOMIC DNA]</scope>
    <source>
        <strain evidence="1 2">IP275</strain>
    </source>
</reference>
<dbReference type="Proteomes" id="UP000004430">
    <property type="component" value="Unassembled WGS sequence"/>
</dbReference>
<reference evidence="1 2" key="1">
    <citation type="submission" date="2008-01" db="EMBL/GenBank/DDBJ databases">
        <title>Yersinia pestis Strain IP275 project at JCVI/TIGR.</title>
        <authorList>
            <person name="Ravel J."/>
            <person name="Eppinger M."/>
            <person name="Fricke W.F."/>
            <person name="Rosovitz M."/>
            <person name="Lindler L.E."/>
            <person name="Bearden S."/>
            <person name="Shriefer M."/>
        </authorList>
    </citation>
    <scope>NUCLEOTIDE SEQUENCE [LARGE SCALE GENOMIC DNA]</scope>
    <source>
        <strain evidence="1 2">IP275</strain>
    </source>
</reference>
<evidence type="ECO:0000313" key="2">
    <source>
        <dbReference type="Proteomes" id="UP000004430"/>
    </source>
</evidence>
<organism evidence="1 2">
    <name type="scientific">Yersinia pestis biovar Orientalis str. IP275</name>
    <dbReference type="NCBI Taxonomy" id="373665"/>
    <lineage>
        <taxon>Bacteria</taxon>
        <taxon>Pseudomonadati</taxon>
        <taxon>Pseudomonadota</taxon>
        <taxon>Gammaproteobacteria</taxon>
        <taxon>Enterobacterales</taxon>
        <taxon>Yersiniaceae</taxon>
        <taxon>Yersinia</taxon>
    </lineage>
</organism>
<proteinExistence type="predicted"/>